<reference evidence="8" key="1">
    <citation type="submission" date="2013-04" db="EMBL/GenBank/DDBJ databases">
        <authorList>
            <person name="Qu J."/>
            <person name="Murali S.C."/>
            <person name="Bandaranaike D."/>
            <person name="Bellair M."/>
            <person name="Blankenburg K."/>
            <person name="Chao H."/>
            <person name="Dinh H."/>
            <person name="Doddapaneni H."/>
            <person name="Downs B."/>
            <person name="Dugan-Rocha S."/>
            <person name="Elkadiri S."/>
            <person name="Gnanaolivu R.D."/>
            <person name="Hernandez B."/>
            <person name="Javaid M."/>
            <person name="Jayaseelan J.C."/>
            <person name="Lee S."/>
            <person name="Li M."/>
            <person name="Ming W."/>
            <person name="Munidasa M."/>
            <person name="Muniz J."/>
            <person name="Nguyen L."/>
            <person name="Ongeri F."/>
            <person name="Osuji N."/>
            <person name="Pu L.-L."/>
            <person name="Puazo M."/>
            <person name="Qu C."/>
            <person name="Quiroz J."/>
            <person name="Raj R."/>
            <person name="Weissenberger G."/>
            <person name="Xin Y."/>
            <person name="Zou X."/>
            <person name="Han Y."/>
            <person name="Richards S."/>
            <person name="Worley K."/>
            <person name="Muzny D."/>
            <person name="Gibbs R."/>
        </authorList>
    </citation>
    <scope>NUCLEOTIDE SEQUENCE</scope>
    <source>
        <strain evidence="8">Sampled in the wild</strain>
    </source>
</reference>
<evidence type="ECO:0000256" key="2">
    <source>
        <dbReference type="ARBA" id="ARBA00022692"/>
    </source>
</evidence>
<dbReference type="Pfam" id="PF03547">
    <property type="entry name" value="Mem_trans"/>
    <property type="match status" value="1"/>
</dbReference>
<reference evidence="8" key="2">
    <citation type="submission" date="2017-10" db="EMBL/GenBank/DDBJ databases">
        <title>Ladona fulva Genome sequencing and assembly.</title>
        <authorList>
            <person name="Murali S."/>
            <person name="Richards S."/>
            <person name="Bandaranaike D."/>
            <person name="Bellair M."/>
            <person name="Blankenburg K."/>
            <person name="Chao H."/>
            <person name="Dinh H."/>
            <person name="Doddapaneni H."/>
            <person name="Dugan-Rocha S."/>
            <person name="Elkadiri S."/>
            <person name="Gnanaolivu R."/>
            <person name="Hernandez B."/>
            <person name="Skinner E."/>
            <person name="Javaid M."/>
            <person name="Lee S."/>
            <person name="Li M."/>
            <person name="Ming W."/>
            <person name="Munidasa M."/>
            <person name="Muniz J."/>
            <person name="Nguyen L."/>
            <person name="Hughes D."/>
            <person name="Osuji N."/>
            <person name="Pu L.-L."/>
            <person name="Puazo M."/>
            <person name="Qu C."/>
            <person name="Quiroz J."/>
            <person name="Raj R."/>
            <person name="Weissenberger G."/>
            <person name="Xin Y."/>
            <person name="Zou X."/>
            <person name="Han Y."/>
            <person name="Worley K."/>
            <person name="Muzny D."/>
            <person name="Gibbs R."/>
        </authorList>
    </citation>
    <scope>NUCLEOTIDE SEQUENCE</scope>
    <source>
        <strain evidence="8">Sampled in the wild</strain>
    </source>
</reference>
<evidence type="ECO:0000313" key="9">
    <source>
        <dbReference type="Proteomes" id="UP000792457"/>
    </source>
</evidence>
<feature type="transmembrane region" description="Helical" evidence="6">
    <location>
        <begin position="20"/>
        <end position="39"/>
    </location>
</feature>
<feature type="transmembrane region" description="Helical" evidence="6">
    <location>
        <begin position="51"/>
        <end position="70"/>
    </location>
</feature>
<proteinExistence type="predicted"/>
<feature type="transmembrane region" description="Helical" evidence="6">
    <location>
        <begin position="716"/>
        <end position="738"/>
    </location>
</feature>
<dbReference type="Proteomes" id="UP000792457">
    <property type="component" value="Unassembled WGS sequence"/>
</dbReference>
<feature type="domain" description="DEP" evidence="7">
    <location>
        <begin position="833"/>
        <end position="888"/>
    </location>
</feature>
<keyword evidence="2 6" id="KW-0812">Transmembrane</keyword>
<evidence type="ECO:0000313" key="8">
    <source>
        <dbReference type="EMBL" id="KAG8225069.1"/>
    </source>
</evidence>
<dbReference type="AlphaFoldDB" id="A0A8K0JYX7"/>
<feature type="region of interest" description="Disordered" evidence="5">
    <location>
        <begin position="615"/>
        <end position="641"/>
    </location>
</feature>
<feature type="transmembrane region" description="Helical" evidence="6">
    <location>
        <begin position="519"/>
        <end position="539"/>
    </location>
</feature>
<feature type="transmembrane region" description="Helical" evidence="6">
    <location>
        <begin position="442"/>
        <end position="465"/>
    </location>
</feature>
<feature type="transmembrane region" description="Helical" evidence="6">
    <location>
        <begin position="758"/>
        <end position="780"/>
    </location>
</feature>
<feature type="transmembrane region" description="Helical" evidence="6">
    <location>
        <begin position="226"/>
        <end position="249"/>
    </location>
</feature>
<feature type="transmembrane region" description="Helical" evidence="6">
    <location>
        <begin position="261"/>
        <end position="280"/>
    </location>
</feature>
<feature type="transmembrane region" description="Helical" evidence="6">
    <location>
        <begin position="402"/>
        <end position="422"/>
    </location>
</feature>
<dbReference type="Gene3D" id="1.20.1070.10">
    <property type="entry name" value="Rhodopsin 7-helix transmembrane proteins"/>
    <property type="match status" value="1"/>
</dbReference>
<dbReference type="InterPro" id="IPR036388">
    <property type="entry name" value="WH-like_DNA-bd_sf"/>
</dbReference>
<feature type="transmembrane region" description="Helical" evidence="6">
    <location>
        <begin position="146"/>
        <end position="166"/>
    </location>
</feature>
<feature type="transmembrane region" description="Helical" evidence="6">
    <location>
        <begin position="114"/>
        <end position="134"/>
    </location>
</feature>
<evidence type="ECO:0000256" key="1">
    <source>
        <dbReference type="ARBA" id="ARBA00004141"/>
    </source>
</evidence>
<evidence type="ECO:0000256" key="4">
    <source>
        <dbReference type="ARBA" id="ARBA00023136"/>
    </source>
</evidence>
<comment type="subcellular location">
    <subcellularLocation>
        <location evidence="1">Membrane</location>
        <topology evidence="1">Multi-pass membrane protein</topology>
    </subcellularLocation>
</comment>
<dbReference type="SUPFAM" id="SSF46785">
    <property type="entry name" value="Winged helix' DNA-binding domain"/>
    <property type="match status" value="1"/>
</dbReference>
<accession>A0A8K0JYX7</accession>
<comment type="caution">
    <text evidence="8">The sequence shown here is derived from an EMBL/GenBank/DDBJ whole genome shotgun (WGS) entry which is preliminary data.</text>
</comment>
<name>A0A8K0JYX7_LADFU</name>
<dbReference type="EMBL" id="KZ308222">
    <property type="protein sequence ID" value="KAG8225069.1"/>
    <property type="molecule type" value="Genomic_DNA"/>
</dbReference>
<sequence length="910" mass="100743">MANSTESFMDTIPGDLAMDNLYPALIECFAVIICGYLAGRFNIISQTETKGLNTFVGTFSLPALIFLSMAELDLSVVNWMFLLSILVAKSIVFFAVVAVSLLVGRPTNFGRAGLFAIFCTQSNDFAIGYPIVSALYSKTHPEYSSYLYLVAPVSLVILNPLGFILMEIGKRKNSIEHVRESSRSATNHSTAKMAVAVIRSIVLNPVVLMTALGMLGNVIFSHKPPTYILGILKVMGSAFSGTALFLLGLRMVGKVHKLKGAALLLPGILIIIKLLALPLITREVVSLFHSGTNASDTLDLSTYGFLYGTFPSAPGVFVFSTQYSLDVDLIASSMVACTFVSAPLMFVSAKMITINKMDPSEYANELAFFSFDVAVAGILFSVWVLGVFVLSKKIYRMPHKVTFCLAFSQLLLCVGVVIWWSIPVTKPGDFLYWTTKLQFALVALGAYSSRLWTAFLAVTLLFLQCRSLCFVLKLQPLFICLGWGLPAVVVIILLLAGHLNVPENGQKWDPNFLYGEAQAIISVFFLTISFIVTIGSLVLQQRYRKRYARYLSLAQEISGSEHRNLGEPINAQRVPRNTNDDSDFENSGGQSNRRPKRVVDIEDLGGRSAKVFRRALSGQSRSLGNPEAVTSTEDNQDGHDFCSSEYGCPQDKRERCRQLVARHHRLSTCAEEDEDELIDNEIVDDISEGPEDNDLTSEAIIIRVEKNDPAQTLRHIVVLIMLCCSMFVGLSVCIWTLVMEQTSGIYVELAFLDASLNFGQSIFVFVAFGLDSHIIISSVIRRWQKWWYGEEAPKLLSWDNLSEETKEVCIRSNASATVTSGGSQDRGEFGCGSFKGTDLVTWLVEVGLAHDRAEGIRYGRHLLDGAVIRHVAGRYHFHDRPLLYHFSCLPPHPSMRTDSVRTDYDVNEAN</sequence>
<dbReference type="PROSITE" id="PS50186">
    <property type="entry name" value="DEP"/>
    <property type="match status" value="1"/>
</dbReference>
<dbReference type="GO" id="GO:0035556">
    <property type="term" value="P:intracellular signal transduction"/>
    <property type="evidence" value="ECO:0007669"/>
    <property type="project" value="InterPro"/>
</dbReference>
<evidence type="ECO:0000256" key="5">
    <source>
        <dbReference type="SAM" id="MobiDB-lite"/>
    </source>
</evidence>
<keyword evidence="9" id="KW-1185">Reference proteome</keyword>
<evidence type="ECO:0000256" key="6">
    <source>
        <dbReference type="SAM" id="Phobius"/>
    </source>
</evidence>
<dbReference type="OrthoDB" id="2133778at2759"/>
<dbReference type="InterPro" id="IPR051832">
    <property type="entry name" value="mTOR-Rac_regulators"/>
</dbReference>
<dbReference type="InterPro" id="IPR000591">
    <property type="entry name" value="DEP_dom"/>
</dbReference>
<gene>
    <name evidence="8" type="ORF">J437_LFUL000048</name>
</gene>
<feature type="region of interest" description="Disordered" evidence="5">
    <location>
        <begin position="564"/>
        <end position="600"/>
    </location>
</feature>
<dbReference type="GO" id="GO:0055085">
    <property type="term" value="P:transmembrane transport"/>
    <property type="evidence" value="ECO:0007669"/>
    <property type="project" value="InterPro"/>
</dbReference>
<feature type="transmembrane region" description="Helical" evidence="6">
    <location>
        <begin position="477"/>
        <end position="499"/>
    </location>
</feature>
<feature type="compositionally biased region" description="Polar residues" evidence="5">
    <location>
        <begin position="617"/>
        <end position="633"/>
    </location>
</feature>
<dbReference type="Pfam" id="PF00610">
    <property type="entry name" value="DEP"/>
    <property type="match status" value="1"/>
</dbReference>
<keyword evidence="4 6" id="KW-0472">Membrane</keyword>
<feature type="transmembrane region" description="Helical" evidence="6">
    <location>
        <begin position="366"/>
        <end position="390"/>
    </location>
</feature>
<protein>
    <recommendedName>
        <fullName evidence="7">DEP domain-containing protein</fullName>
    </recommendedName>
</protein>
<dbReference type="InterPro" id="IPR036390">
    <property type="entry name" value="WH_DNA-bd_sf"/>
</dbReference>
<organism evidence="8 9">
    <name type="scientific">Ladona fulva</name>
    <name type="common">Scarce chaser dragonfly</name>
    <name type="synonym">Libellula fulva</name>
    <dbReference type="NCBI Taxonomy" id="123851"/>
    <lineage>
        <taxon>Eukaryota</taxon>
        <taxon>Metazoa</taxon>
        <taxon>Ecdysozoa</taxon>
        <taxon>Arthropoda</taxon>
        <taxon>Hexapoda</taxon>
        <taxon>Insecta</taxon>
        <taxon>Pterygota</taxon>
        <taxon>Palaeoptera</taxon>
        <taxon>Odonata</taxon>
        <taxon>Epiprocta</taxon>
        <taxon>Anisoptera</taxon>
        <taxon>Libelluloidea</taxon>
        <taxon>Libellulidae</taxon>
        <taxon>Ladona</taxon>
    </lineage>
</organism>
<feature type="transmembrane region" description="Helical" evidence="6">
    <location>
        <begin position="327"/>
        <end position="346"/>
    </location>
</feature>
<dbReference type="PANTHER" id="PTHR22829:SF5">
    <property type="entry name" value="INTEGRAL MEMBRANE PROTEIN GPR155"/>
    <property type="match status" value="1"/>
</dbReference>
<evidence type="ECO:0000256" key="3">
    <source>
        <dbReference type="ARBA" id="ARBA00022989"/>
    </source>
</evidence>
<feature type="transmembrane region" description="Helical" evidence="6">
    <location>
        <begin position="76"/>
        <end position="102"/>
    </location>
</feature>
<evidence type="ECO:0000259" key="7">
    <source>
        <dbReference type="PROSITE" id="PS50186"/>
    </source>
</evidence>
<dbReference type="GO" id="GO:0016020">
    <property type="term" value="C:membrane"/>
    <property type="evidence" value="ECO:0007669"/>
    <property type="project" value="UniProtKB-SubCell"/>
</dbReference>
<feature type="transmembrane region" description="Helical" evidence="6">
    <location>
        <begin position="201"/>
        <end position="220"/>
    </location>
</feature>
<dbReference type="PANTHER" id="PTHR22829">
    <property type="entry name" value="DEP DOMAIN PROTEIN"/>
    <property type="match status" value="1"/>
</dbReference>
<keyword evidence="3 6" id="KW-1133">Transmembrane helix</keyword>
<feature type="transmembrane region" description="Helical" evidence="6">
    <location>
        <begin position="300"/>
        <end position="320"/>
    </location>
</feature>
<dbReference type="GO" id="GO:0030514">
    <property type="term" value="P:negative regulation of BMP signaling pathway"/>
    <property type="evidence" value="ECO:0007669"/>
    <property type="project" value="TreeGrafter"/>
</dbReference>
<dbReference type="Gene3D" id="1.10.10.10">
    <property type="entry name" value="Winged helix-like DNA-binding domain superfamily/Winged helix DNA-binding domain"/>
    <property type="match status" value="1"/>
</dbReference>
<dbReference type="InterPro" id="IPR004776">
    <property type="entry name" value="Mem_transp_PIN-like"/>
</dbReference>